<dbReference type="InterPro" id="IPR036397">
    <property type="entry name" value="RNaseH_sf"/>
</dbReference>
<organism evidence="10 11">
    <name type="scientific">Aquatica leii</name>
    <dbReference type="NCBI Taxonomy" id="1421715"/>
    <lineage>
        <taxon>Eukaryota</taxon>
        <taxon>Metazoa</taxon>
        <taxon>Ecdysozoa</taxon>
        <taxon>Arthropoda</taxon>
        <taxon>Hexapoda</taxon>
        <taxon>Insecta</taxon>
        <taxon>Pterygota</taxon>
        <taxon>Neoptera</taxon>
        <taxon>Endopterygota</taxon>
        <taxon>Coleoptera</taxon>
        <taxon>Polyphaga</taxon>
        <taxon>Elateriformia</taxon>
        <taxon>Elateroidea</taxon>
        <taxon>Lampyridae</taxon>
        <taxon>Luciolinae</taxon>
        <taxon>Aquatica</taxon>
    </lineage>
</organism>
<evidence type="ECO:0000313" key="11">
    <source>
        <dbReference type="Proteomes" id="UP001353858"/>
    </source>
</evidence>
<comment type="caution">
    <text evidence="10">The sequence shown here is derived from an EMBL/GenBank/DDBJ whole genome shotgun (WGS) entry which is preliminary data.</text>
</comment>
<feature type="domain" description="DNA-directed DNA polymerase family B mitochondria/virus" evidence="9">
    <location>
        <begin position="527"/>
        <end position="699"/>
    </location>
</feature>
<comment type="catalytic activity">
    <reaction evidence="8">
        <text>DNA(n) + a 2'-deoxyribonucleoside 5'-triphosphate = DNA(n+1) + diphosphate</text>
        <dbReference type="Rhea" id="RHEA:22508"/>
        <dbReference type="Rhea" id="RHEA-COMP:17339"/>
        <dbReference type="Rhea" id="RHEA-COMP:17340"/>
        <dbReference type="ChEBI" id="CHEBI:33019"/>
        <dbReference type="ChEBI" id="CHEBI:61560"/>
        <dbReference type="ChEBI" id="CHEBI:173112"/>
        <dbReference type="EC" id="2.7.7.7"/>
    </reaction>
</comment>
<dbReference type="PANTHER" id="PTHR33568">
    <property type="entry name" value="DNA POLYMERASE"/>
    <property type="match status" value="1"/>
</dbReference>
<sequence length="985" mass="113135">MCRTRTDNKRAHKQCKYICPACHSAPPCNKDLETVLCNLCNRDFRGPDCFAEHSKKLCKILTRCKSCLNSVWLDKSKPHKCGYSYCNNCGAEKPTRHLCFMAKNSSKNLNKNFLFVFYDFECRQDTSVVGTTNMFLHTPTLCVAQQVCQSCVNNEDINQDCFCCGKRQHIFKDDPVDNFLNYVSALKKKIKKGDIVALAHNMKGYDGAFVLKGLLKNTNAWNPKIISTGTKLMSINCDGNIKFIDSINYMPMPLSKLPKTFNFSGGKGYFPHFFNTLDNQNYVGPIPSAHYYGCDEMSVSMRIDFLNWYEQQVQNNVIFNFQLEIVKYCIDDVNILRKACLEFWTRFTISNGVDPFRESCTIAGACNAVYRRNFLQENSIGLIPPNGYRMADKQSTIAIKWLLWLEHSLGIKIQHSGNNREVRLKEGFLVDGFCATTNTVYQFHGCYFHGCEICFPDQTAKLGGNKNDTMFARREKTTAISARIRSFGYNLVEMKECDFRNFIKINIQAKEFTLNHAIVRNEPLHPRDSFFGGRTNAVKLYHKVEEDEVIRYLDVCSLYPFVNKYGKYPVGHPTIHVGNDTCAKLPLNTIEGIIKCTVLPPSNLYHPVLPCRMHGKLMFILCRLCGENMLYNDCRHTDDERKFTGTYVADELREALSQGYKVLEILEIWEYEIAQYSKNCRSGGLFTSYVNNFLKLKQECSGWPSWCTDDQTKDRYVTEYLEREGIALDKSNISVNPGMRYIAKLCLNSFWGKFAQRENLMQSSIIQDPYDLFKLLTDPSVKAHSLTSVDDDTVILNWDRPDGGIVPLKTVNVALATYTTANARLELYKYLKQLDRRVLYFDTDSIIFTQKPGEWVPATGDFLGDMTDEIECYGPGSKIVEFVSGGPKNYAFKVFSTNSNQHEYICKVKGITLNFKNSQNVNFETLKNMVLSDAEDTYVQTDRRICRNSMYDVLSRPEKKVYRVNYTKRRRLEDSVDTLPYGYRS</sequence>
<dbReference type="InterPro" id="IPR043502">
    <property type="entry name" value="DNA/RNA_pol_sf"/>
</dbReference>
<dbReference type="SUPFAM" id="SSF56672">
    <property type="entry name" value="DNA/RNA polymerases"/>
    <property type="match status" value="1"/>
</dbReference>
<evidence type="ECO:0000256" key="7">
    <source>
        <dbReference type="ARBA" id="ARBA00023125"/>
    </source>
</evidence>
<dbReference type="InterPro" id="IPR012337">
    <property type="entry name" value="RNaseH-like_sf"/>
</dbReference>
<keyword evidence="11" id="KW-1185">Reference proteome</keyword>
<feature type="domain" description="DNA-directed DNA polymerase family B mitochondria/virus" evidence="9">
    <location>
        <begin position="192"/>
        <end position="380"/>
    </location>
</feature>
<keyword evidence="4" id="KW-0548">Nucleotidyltransferase</keyword>
<dbReference type="GO" id="GO:0000166">
    <property type="term" value="F:nucleotide binding"/>
    <property type="evidence" value="ECO:0007669"/>
    <property type="project" value="InterPro"/>
</dbReference>
<evidence type="ECO:0000256" key="8">
    <source>
        <dbReference type="ARBA" id="ARBA00049244"/>
    </source>
</evidence>
<dbReference type="Gene3D" id="3.90.1600.10">
    <property type="entry name" value="Palm domain of DNA polymerase"/>
    <property type="match status" value="2"/>
</dbReference>
<evidence type="ECO:0000259" key="9">
    <source>
        <dbReference type="Pfam" id="PF03175"/>
    </source>
</evidence>
<dbReference type="Gene3D" id="3.30.420.10">
    <property type="entry name" value="Ribonuclease H-like superfamily/Ribonuclease H"/>
    <property type="match status" value="1"/>
</dbReference>
<reference evidence="11" key="1">
    <citation type="submission" date="2023-01" db="EMBL/GenBank/DDBJ databases">
        <title>Key to firefly adult light organ development and bioluminescence: homeobox transcription factors regulate luciferase expression and transportation to peroxisome.</title>
        <authorList>
            <person name="Fu X."/>
        </authorList>
    </citation>
    <scope>NUCLEOTIDE SEQUENCE [LARGE SCALE GENOMIC DNA]</scope>
</reference>
<dbReference type="GO" id="GO:0042575">
    <property type="term" value="C:DNA polymerase complex"/>
    <property type="evidence" value="ECO:0007669"/>
    <property type="project" value="UniProtKB-ARBA"/>
</dbReference>
<accession>A0AAN7PQE6</accession>
<dbReference type="AlphaFoldDB" id="A0AAN7PQE6"/>
<dbReference type="Gene3D" id="1.10.287.690">
    <property type="entry name" value="Helix hairpin bin"/>
    <property type="match status" value="1"/>
</dbReference>
<dbReference type="GO" id="GO:0006260">
    <property type="term" value="P:DNA replication"/>
    <property type="evidence" value="ECO:0007669"/>
    <property type="project" value="UniProtKB-KW"/>
</dbReference>
<evidence type="ECO:0000256" key="1">
    <source>
        <dbReference type="ARBA" id="ARBA00005755"/>
    </source>
</evidence>
<dbReference type="InterPro" id="IPR004868">
    <property type="entry name" value="DNA-dir_DNA_pol_B_mt/vir"/>
</dbReference>
<comment type="similarity">
    <text evidence="1">Belongs to the DNA polymerase type-B family.</text>
</comment>
<dbReference type="SUPFAM" id="SSF53098">
    <property type="entry name" value="Ribonuclease H-like"/>
    <property type="match status" value="1"/>
</dbReference>
<dbReference type="Proteomes" id="UP001353858">
    <property type="component" value="Unassembled WGS sequence"/>
</dbReference>
<dbReference type="EC" id="2.7.7.7" evidence="2"/>
<gene>
    <name evidence="10" type="ORF">RN001_015156</name>
</gene>
<protein>
    <recommendedName>
        <fullName evidence="2">DNA-directed DNA polymerase</fullName>
        <ecNumber evidence="2">2.7.7.7</ecNumber>
    </recommendedName>
</protein>
<evidence type="ECO:0000256" key="4">
    <source>
        <dbReference type="ARBA" id="ARBA00022695"/>
    </source>
</evidence>
<dbReference type="GO" id="GO:0003677">
    <property type="term" value="F:DNA binding"/>
    <property type="evidence" value="ECO:0007669"/>
    <property type="project" value="UniProtKB-KW"/>
</dbReference>
<evidence type="ECO:0000256" key="3">
    <source>
        <dbReference type="ARBA" id="ARBA00022679"/>
    </source>
</evidence>
<dbReference type="EMBL" id="JARPUR010000007">
    <property type="protein sequence ID" value="KAK4873127.1"/>
    <property type="molecule type" value="Genomic_DNA"/>
</dbReference>
<keyword evidence="6" id="KW-0239">DNA-directed DNA polymerase</keyword>
<evidence type="ECO:0000256" key="2">
    <source>
        <dbReference type="ARBA" id="ARBA00012417"/>
    </source>
</evidence>
<evidence type="ECO:0000313" key="10">
    <source>
        <dbReference type="EMBL" id="KAK4873127.1"/>
    </source>
</evidence>
<proteinExistence type="inferred from homology"/>
<evidence type="ECO:0000256" key="6">
    <source>
        <dbReference type="ARBA" id="ARBA00022932"/>
    </source>
</evidence>
<dbReference type="InterPro" id="IPR023211">
    <property type="entry name" value="DNA_pol_palm_dom_sf"/>
</dbReference>
<dbReference type="GO" id="GO:0003887">
    <property type="term" value="F:DNA-directed DNA polymerase activity"/>
    <property type="evidence" value="ECO:0007669"/>
    <property type="project" value="UniProtKB-KW"/>
</dbReference>
<dbReference type="PANTHER" id="PTHR33568:SF3">
    <property type="entry name" value="DNA-DIRECTED DNA POLYMERASE"/>
    <property type="match status" value="1"/>
</dbReference>
<name>A0AAN7PQE6_9COLE</name>
<evidence type="ECO:0000256" key="5">
    <source>
        <dbReference type="ARBA" id="ARBA00022705"/>
    </source>
</evidence>
<dbReference type="Pfam" id="PF03175">
    <property type="entry name" value="DNA_pol_B_2"/>
    <property type="match status" value="2"/>
</dbReference>
<keyword evidence="7" id="KW-0238">DNA-binding</keyword>
<keyword evidence="3" id="KW-0808">Transferase</keyword>
<keyword evidence="5" id="KW-0235">DNA replication</keyword>